<reference evidence="2" key="1">
    <citation type="journal article" date="2019" name="Int. J. Syst. Evol. Microbiol.">
        <title>The Global Catalogue of Microorganisms (GCM) 10K type strain sequencing project: providing services to taxonomists for standard genome sequencing and annotation.</title>
        <authorList>
            <consortium name="The Broad Institute Genomics Platform"/>
            <consortium name="The Broad Institute Genome Sequencing Center for Infectious Disease"/>
            <person name="Wu L."/>
            <person name="Ma J."/>
        </authorList>
    </citation>
    <scope>NUCLEOTIDE SEQUENCE [LARGE SCALE GENOMIC DNA]</scope>
    <source>
        <strain evidence="2">JCM 17068</strain>
    </source>
</reference>
<sequence>MAKNVGLIQFEGSIGNLVAYHRNGSLIIQRKGGFTGKRLKTEERYESVRKRQSEFGKCAKLSSGIKRAFAWWLQWVPENMIYNHIQSVVMGVKNCDVLSEKGAKTFEKGIATVAGTSLFRKFQLNPKRSLCAGIIINTPFNFETGKVSVTPHDYKLKSRMCLGVELLLLQIDLNTYDYQVIGSGVQYCDVLHQTIDLEVAIPQEQVFMAAFLFVGKCSKEGKSYAWMRDVEVGFGLLDFKLD</sequence>
<gene>
    <name evidence="1" type="ORF">GCM10022388_00090</name>
</gene>
<organism evidence="1 2">
    <name type="scientific">Flavobacterium chungnamense</name>
    <dbReference type="NCBI Taxonomy" id="706182"/>
    <lineage>
        <taxon>Bacteria</taxon>
        <taxon>Pseudomonadati</taxon>
        <taxon>Bacteroidota</taxon>
        <taxon>Flavobacteriia</taxon>
        <taxon>Flavobacteriales</taxon>
        <taxon>Flavobacteriaceae</taxon>
        <taxon>Flavobacterium</taxon>
    </lineage>
</organism>
<protein>
    <submittedName>
        <fullName evidence="1">Uncharacterized protein</fullName>
    </submittedName>
</protein>
<proteinExistence type="predicted"/>
<name>A0ABP7UBG9_9FLAO</name>
<dbReference type="Proteomes" id="UP001500426">
    <property type="component" value="Unassembled WGS sequence"/>
</dbReference>
<accession>A0ABP7UBG9</accession>
<keyword evidence="2" id="KW-1185">Reference proteome</keyword>
<evidence type="ECO:0000313" key="2">
    <source>
        <dbReference type="Proteomes" id="UP001500426"/>
    </source>
</evidence>
<evidence type="ECO:0000313" key="1">
    <source>
        <dbReference type="EMBL" id="GAA4039592.1"/>
    </source>
</evidence>
<dbReference type="EMBL" id="BAABCS010000002">
    <property type="protein sequence ID" value="GAA4039592.1"/>
    <property type="molecule type" value="Genomic_DNA"/>
</dbReference>
<comment type="caution">
    <text evidence="1">The sequence shown here is derived from an EMBL/GenBank/DDBJ whole genome shotgun (WGS) entry which is preliminary data.</text>
</comment>